<evidence type="ECO:0000259" key="3">
    <source>
        <dbReference type="PROSITE" id="PS50903"/>
    </source>
</evidence>
<dbReference type="Pfam" id="PF02915">
    <property type="entry name" value="Rubrerythrin"/>
    <property type="match status" value="1"/>
</dbReference>
<dbReference type="PROSITE" id="PS50905">
    <property type="entry name" value="FERRITIN_LIKE"/>
    <property type="match status" value="1"/>
</dbReference>
<dbReference type="InterPro" id="IPR009040">
    <property type="entry name" value="Ferritin-like_diiron"/>
</dbReference>
<dbReference type="AlphaFoldDB" id="A0A9D8KCY0"/>
<dbReference type="PANTHER" id="PTHR33746:SF4">
    <property type="entry name" value="RUBRERYTHRIN"/>
    <property type="match status" value="1"/>
</dbReference>
<dbReference type="InterPro" id="IPR024934">
    <property type="entry name" value="Rubredoxin-like_dom"/>
</dbReference>
<evidence type="ECO:0000313" key="6">
    <source>
        <dbReference type="Proteomes" id="UP000809273"/>
    </source>
</evidence>
<dbReference type="Gene3D" id="2.20.28.10">
    <property type="match status" value="1"/>
</dbReference>
<gene>
    <name evidence="5" type="ORF">JW984_02075</name>
</gene>
<dbReference type="Pfam" id="PF21349">
    <property type="entry name" value="RUBY_RBDX"/>
    <property type="match status" value="1"/>
</dbReference>
<comment type="caution">
    <text evidence="5">The sequence shown here is derived from an EMBL/GenBank/DDBJ whole genome shotgun (WGS) entry which is preliminary data.</text>
</comment>
<dbReference type="PANTHER" id="PTHR33746">
    <property type="entry name" value="RUBRERYTHRIN"/>
    <property type="match status" value="1"/>
</dbReference>
<dbReference type="CDD" id="cd00729">
    <property type="entry name" value="rubredoxin_SM"/>
    <property type="match status" value="1"/>
</dbReference>
<dbReference type="EMBL" id="JAFGIX010000009">
    <property type="protein sequence ID" value="MBN1571965.1"/>
    <property type="molecule type" value="Genomic_DNA"/>
</dbReference>
<dbReference type="InterPro" id="IPR009078">
    <property type="entry name" value="Ferritin-like_SF"/>
</dbReference>
<dbReference type="PROSITE" id="PS50903">
    <property type="entry name" value="RUBREDOXIN_LIKE"/>
    <property type="match status" value="1"/>
</dbReference>
<evidence type="ECO:0000313" key="5">
    <source>
        <dbReference type="EMBL" id="MBN1571965.1"/>
    </source>
</evidence>
<feature type="domain" description="Rubredoxin-like" evidence="3">
    <location>
        <begin position="131"/>
        <end position="164"/>
    </location>
</feature>
<evidence type="ECO:0000259" key="4">
    <source>
        <dbReference type="PROSITE" id="PS50905"/>
    </source>
</evidence>
<dbReference type="InterPro" id="IPR052753">
    <property type="entry name" value="Rbr2/Nigerythrin"/>
</dbReference>
<keyword evidence="2" id="KW-0249">Electron transport</keyword>
<name>A0A9D8KCY0_9DELT</name>
<sequence length="165" mass="18715">MDERIKEMMHKAFTGEAKANLRLKLFAEKAEEEGYGQIAKLFEVIALSESIHGRRALRYLKEIGSTEDNLKESFESETKVAGHAYGDFIKYASEIEDKAALTILTQTRDVEEVHAKLYKEAMNHMLEDTDTTYYVCSVCGYVSDGVLPEVCPVCGVPKEKFTEFR</sequence>
<reference evidence="5" key="2">
    <citation type="submission" date="2021-01" db="EMBL/GenBank/DDBJ databases">
        <authorList>
            <person name="Hahn C.R."/>
            <person name="Youssef N.H."/>
            <person name="Elshahed M."/>
        </authorList>
    </citation>
    <scope>NUCLEOTIDE SEQUENCE</scope>
    <source>
        <strain evidence="5">Zod_Metabat.24</strain>
    </source>
</reference>
<dbReference type="Gene3D" id="1.20.1260.10">
    <property type="match status" value="1"/>
</dbReference>
<dbReference type="InterPro" id="IPR048574">
    <property type="entry name" value="RUBY_RBDX"/>
</dbReference>
<dbReference type="SUPFAM" id="SSF57802">
    <property type="entry name" value="Rubredoxin-like"/>
    <property type="match status" value="1"/>
</dbReference>
<proteinExistence type="predicted"/>
<protein>
    <submittedName>
        <fullName evidence="5">Rubrerythrin family protein</fullName>
    </submittedName>
</protein>
<evidence type="ECO:0000256" key="2">
    <source>
        <dbReference type="ARBA" id="ARBA00022982"/>
    </source>
</evidence>
<organism evidence="5 6">
    <name type="scientific">Candidatus Zymogenus saltonus</name>
    <dbReference type="NCBI Taxonomy" id="2844893"/>
    <lineage>
        <taxon>Bacteria</taxon>
        <taxon>Deltaproteobacteria</taxon>
        <taxon>Candidatus Zymogenia</taxon>
        <taxon>Candidatus Zymogeniales</taxon>
        <taxon>Candidatus Zymogenaceae</taxon>
        <taxon>Candidatus Zymogenus</taxon>
    </lineage>
</organism>
<evidence type="ECO:0000256" key="1">
    <source>
        <dbReference type="ARBA" id="ARBA00022448"/>
    </source>
</evidence>
<feature type="domain" description="Ferritin-like diiron" evidence="4">
    <location>
        <begin position="1"/>
        <end position="129"/>
    </location>
</feature>
<dbReference type="InterPro" id="IPR003251">
    <property type="entry name" value="Rr_diiron-bd_dom"/>
</dbReference>
<dbReference type="GO" id="GO:0016491">
    <property type="term" value="F:oxidoreductase activity"/>
    <property type="evidence" value="ECO:0007669"/>
    <property type="project" value="InterPro"/>
</dbReference>
<dbReference type="GO" id="GO:0005506">
    <property type="term" value="F:iron ion binding"/>
    <property type="evidence" value="ECO:0007669"/>
    <property type="project" value="InterPro"/>
</dbReference>
<dbReference type="SUPFAM" id="SSF47240">
    <property type="entry name" value="Ferritin-like"/>
    <property type="match status" value="1"/>
</dbReference>
<dbReference type="Proteomes" id="UP000809273">
    <property type="component" value="Unassembled WGS sequence"/>
</dbReference>
<reference evidence="5" key="1">
    <citation type="journal article" date="2021" name="Environ. Microbiol.">
        <title>Genomic characterization of three novel Desulfobacterota classes expand the metabolic and phylogenetic diversity of the phylum.</title>
        <authorList>
            <person name="Murphy C.L."/>
            <person name="Biggerstaff J."/>
            <person name="Eichhorn A."/>
            <person name="Ewing E."/>
            <person name="Shahan R."/>
            <person name="Soriano D."/>
            <person name="Stewart S."/>
            <person name="VanMol K."/>
            <person name="Walker R."/>
            <person name="Walters P."/>
            <person name="Elshahed M.S."/>
            <person name="Youssef N.H."/>
        </authorList>
    </citation>
    <scope>NUCLEOTIDE SEQUENCE</scope>
    <source>
        <strain evidence="5">Zod_Metabat.24</strain>
    </source>
</reference>
<keyword evidence="1" id="KW-0813">Transport</keyword>
<dbReference type="InterPro" id="IPR012347">
    <property type="entry name" value="Ferritin-like"/>
</dbReference>
<accession>A0A9D8KCY0</accession>